<dbReference type="EMBL" id="CM051402">
    <property type="protein sequence ID" value="KAJ4710091.1"/>
    <property type="molecule type" value="Genomic_DNA"/>
</dbReference>
<organism evidence="1 2">
    <name type="scientific">Melia azedarach</name>
    <name type="common">Chinaberry tree</name>
    <dbReference type="NCBI Taxonomy" id="155640"/>
    <lineage>
        <taxon>Eukaryota</taxon>
        <taxon>Viridiplantae</taxon>
        <taxon>Streptophyta</taxon>
        <taxon>Embryophyta</taxon>
        <taxon>Tracheophyta</taxon>
        <taxon>Spermatophyta</taxon>
        <taxon>Magnoliopsida</taxon>
        <taxon>eudicotyledons</taxon>
        <taxon>Gunneridae</taxon>
        <taxon>Pentapetalae</taxon>
        <taxon>rosids</taxon>
        <taxon>malvids</taxon>
        <taxon>Sapindales</taxon>
        <taxon>Meliaceae</taxon>
        <taxon>Melia</taxon>
    </lineage>
</organism>
<keyword evidence="2" id="KW-1185">Reference proteome</keyword>
<sequence>MRNNIHIPWEITVDIFSKLPVKSLCRFKCLSKLFLSLINNPQFMKTHLSQSQTKSQKLLHILGPKFYSLDLESIPSSALPHKFVALNIDFPVRTCIPMYGSCNGLLFLSIGHSPDDESYGMCCVYNPSTRELKSVPECNLVAAGDECLLFQGFGYDDSTDDYKYVMITYFRREIFVYSLRTNNWKMLPDKFIGYKRPYFVLSKFGDFLNGSIHWAAFSLHILEYVIVAFELVDERFKILPIPVPTSHVTAKGYVLFTGNEVLGACIFTVFRLNDTDNFGRQPQLWVMKEYGVKESWSRIFLPNPPPPSTKLYRSSQPYLSTRSFEYEYPLCLCRIGDSDSILMVSHLKESMDRYTKHGAKCRHVKVVSVELLACNITDGTCQKLEIVAYKPTNIWWKPLEVCVESLVSPFKF</sequence>
<gene>
    <name evidence="1" type="ORF">OWV82_016318</name>
</gene>
<comment type="caution">
    <text evidence="1">The sequence shown here is derived from an EMBL/GenBank/DDBJ whole genome shotgun (WGS) entry which is preliminary data.</text>
</comment>
<evidence type="ECO:0000313" key="2">
    <source>
        <dbReference type="Proteomes" id="UP001164539"/>
    </source>
</evidence>
<dbReference type="Proteomes" id="UP001164539">
    <property type="component" value="Chromosome 9"/>
</dbReference>
<evidence type="ECO:0000313" key="1">
    <source>
        <dbReference type="EMBL" id="KAJ4710091.1"/>
    </source>
</evidence>
<name>A0ACC1XF43_MELAZ</name>
<proteinExistence type="predicted"/>
<reference evidence="1 2" key="1">
    <citation type="journal article" date="2023" name="Science">
        <title>Complex scaffold remodeling in plant triterpene biosynthesis.</title>
        <authorList>
            <person name="De La Pena R."/>
            <person name="Hodgson H."/>
            <person name="Liu J.C."/>
            <person name="Stephenson M.J."/>
            <person name="Martin A.C."/>
            <person name="Owen C."/>
            <person name="Harkess A."/>
            <person name="Leebens-Mack J."/>
            <person name="Jimenez L.E."/>
            <person name="Osbourn A."/>
            <person name="Sattely E.S."/>
        </authorList>
    </citation>
    <scope>NUCLEOTIDE SEQUENCE [LARGE SCALE GENOMIC DNA]</scope>
    <source>
        <strain evidence="2">cv. JPN11</strain>
        <tissue evidence="1">Leaf</tissue>
    </source>
</reference>
<protein>
    <submittedName>
        <fullName evidence="1">F-box family protein</fullName>
    </submittedName>
</protein>
<accession>A0ACC1XF43</accession>